<proteinExistence type="predicted"/>
<keyword evidence="2" id="KW-1185">Reference proteome</keyword>
<protein>
    <submittedName>
        <fullName evidence="1">Uncharacterized protein</fullName>
    </submittedName>
</protein>
<gene>
    <name evidence="1" type="ORF">R1flu_009865</name>
</gene>
<dbReference type="AlphaFoldDB" id="A0ABD1Z3G3"/>
<reference evidence="1 2" key="1">
    <citation type="submission" date="2024-09" db="EMBL/GenBank/DDBJ databases">
        <title>Chromosome-scale assembly of Riccia fluitans.</title>
        <authorList>
            <person name="Paukszto L."/>
            <person name="Sawicki J."/>
            <person name="Karawczyk K."/>
            <person name="Piernik-Szablinska J."/>
            <person name="Szczecinska M."/>
            <person name="Mazdziarz M."/>
        </authorList>
    </citation>
    <scope>NUCLEOTIDE SEQUENCE [LARGE SCALE GENOMIC DNA]</scope>
    <source>
        <strain evidence="1">Rf_01</strain>
        <tissue evidence="1">Aerial parts of the thallus</tissue>
    </source>
</reference>
<evidence type="ECO:0000313" key="1">
    <source>
        <dbReference type="EMBL" id="KAL2642278.1"/>
    </source>
</evidence>
<name>A0ABD1Z3G3_9MARC</name>
<sequence length="93" mass="10322">MCFRAIGESEAGFGCEDFQICGPGSKMGSRILLEKTREAENLCQRLKEGVENATEKPILEVELDELRELKKDFAEGGALTAKQRKSFLVTLVI</sequence>
<dbReference type="EMBL" id="JBHFFA010000002">
    <property type="protein sequence ID" value="KAL2642278.1"/>
    <property type="molecule type" value="Genomic_DNA"/>
</dbReference>
<organism evidence="1 2">
    <name type="scientific">Riccia fluitans</name>
    <dbReference type="NCBI Taxonomy" id="41844"/>
    <lineage>
        <taxon>Eukaryota</taxon>
        <taxon>Viridiplantae</taxon>
        <taxon>Streptophyta</taxon>
        <taxon>Embryophyta</taxon>
        <taxon>Marchantiophyta</taxon>
        <taxon>Marchantiopsida</taxon>
        <taxon>Marchantiidae</taxon>
        <taxon>Marchantiales</taxon>
        <taxon>Ricciaceae</taxon>
        <taxon>Riccia</taxon>
    </lineage>
</organism>
<accession>A0ABD1Z3G3</accession>
<evidence type="ECO:0000313" key="2">
    <source>
        <dbReference type="Proteomes" id="UP001605036"/>
    </source>
</evidence>
<dbReference type="Proteomes" id="UP001605036">
    <property type="component" value="Unassembled WGS sequence"/>
</dbReference>
<comment type="caution">
    <text evidence="1">The sequence shown here is derived from an EMBL/GenBank/DDBJ whole genome shotgun (WGS) entry which is preliminary data.</text>
</comment>